<evidence type="ECO:0000256" key="6">
    <source>
        <dbReference type="SAM" id="MobiDB-lite"/>
    </source>
</evidence>
<dbReference type="GO" id="GO:0006351">
    <property type="term" value="P:DNA-templated transcription"/>
    <property type="evidence" value="ECO:0007669"/>
    <property type="project" value="InterPro"/>
</dbReference>
<evidence type="ECO:0000313" key="8">
    <source>
        <dbReference type="EMBL" id="OGM47705.1"/>
    </source>
</evidence>
<reference evidence="8 9" key="1">
    <citation type="journal article" date="2016" name="Genome Biol. Evol.">
        <title>Draft genome sequence of an aflatoxigenic Aspergillus species, A. bombycis.</title>
        <authorList>
            <person name="Moore G.G."/>
            <person name="Mack B.M."/>
            <person name="Beltz S.B."/>
            <person name="Gilbert M.K."/>
        </authorList>
    </citation>
    <scope>NUCLEOTIDE SEQUENCE [LARGE SCALE GENOMIC DNA]</scope>
    <source>
        <strain evidence="9">NRRL 26010</strain>
    </source>
</reference>
<dbReference type="CDD" id="cd12148">
    <property type="entry name" value="fungal_TF_MHR"/>
    <property type="match status" value="1"/>
</dbReference>
<proteinExistence type="predicted"/>
<dbReference type="InterPro" id="IPR050987">
    <property type="entry name" value="AtrR-like"/>
</dbReference>
<accession>A0A1F8A8L4</accession>
<dbReference type="GO" id="GO:0008270">
    <property type="term" value="F:zinc ion binding"/>
    <property type="evidence" value="ECO:0007669"/>
    <property type="project" value="InterPro"/>
</dbReference>
<evidence type="ECO:0000256" key="5">
    <source>
        <dbReference type="ARBA" id="ARBA00023242"/>
    </source>
</evidence>
<evidence type="ECO:0000259" key="7">
    <source>
        <dbReference type="Pfam" id="PF04082"/>
    </source>
</evidence>
<dbReference type="STRING" id="109264.A0A1F8A8L4"/>
<organism evidence="8 9">
    <name type="scientific">Aspergillus bombycis</name>
    <dbReference type="NCBI Taxonomy" id="109264"/>
    <lineage>
        <taxon>Eukaryota</taxon>
        <taxon>Fungi</taxon>
        <taxon>Dikarya</taxon>
        <taxon>Ascomycota</taxon>
        <taxon>Pezizomycotina</taxon>
        <taxon>Eurotiomycetes</taxon>
        <taxon>Eurotiomycetidae</taxon>
        <taxon>Eurotiales</taxon>
        <taxon>Aspergillaceae</taxon>
        <taxon>Aspergillus</taxon>
    </lineage>
</organism>
<comment type="caution">
    <text evidence="8">The sequence shown here is derived from an EMBL/GenBank/DDBJ whole genome shotgun (WGS) entry which is preliminary data.</text>
</comment>
<keyword evidence="9" id="KW-1185">Reference proteome</keyword>
<dbReference type="PANTHER" id="PTHR46910:SF37">
    <property type="entry name" value="ZN(II)2CYS6 TRANSCRIPTION FACTOR (EUROFUNG)"/>
    <property type="match status" value="1"/>
</dbReference>
<dbReference type="RefSeq" id="XP_022391422.1">
    <property type="nucleotide sequence ID" value="XM_022531434.1"/>
</dbReference>
<dbReference type="PANTHER" id="PTHR46910">
    <property type="entry name" value="TRANSCRIPTION FACTOR PDR1"/>
    <property type="match status" value="1"/>
</dbReference>
<feature type="domain" description="Xylanolytic transcriptional activator regulatory" evidence="7">
    <location>
        <begin position="20"/>
        <end position="122"/>
    </location>
</feature>
<gene>
    <name evidence="8" type="ORF">ABOM_004304</name>
</gene>
<comment type="subcellular location">
    <subcellularLocation>
        <location evidence="1">Nucleus</location>
    </subcellularLocation>
</comment>
<protein>
    <recommendedName>
        <fullName evidence="7">Xylanolytic transcriptional activator regulatory domain-containing protein</fullName>
    </recommendedName>
</protein>
<dbReference type="EMBL" id="LYCR01000021">
    <property type="protein sequence ID" value="OGM47705.1"/>
    <property type="molecule type" value="Genomic_DNA"/>
</dbReference>
<sequence>MSNPALVCFSANTHRFVVTLRNIFWICYTLDKDVPLGTGQPPASTDENCDLSLPPGYAEQAFCDPDKADDLTIEPVFPFDLRLSLIKSRAHRSLYSINALTKSDAEVLKSVRELDDDLSQWRLSIPPEWRPTMLFCSEMSDPNMSMRTLAFYPMSALLTIFCSILRTPLDTSSRADLDRSKIASIMIDRVFSRKLSENDMVHLKPVASSNGWQNAPSTRPPNKATIISSAHQIT</sequence>
<feature type="compositionally biased region" description="Polar residues" evidence="6">
    <location>
        <begin position="225"/>
        <end position="234"/>
    </location>
</feature>
<keyword evidence="5" id="KW-0539">Nucleus</keyword>
<dbReference type="GeneID" id="34447694"/>
<feature type="region of interest" description="Disordered" evidence="6">
    <location>
        <begin position="208"/>
        <end position="234"/>
    </location>
</feature>
<feature type="compositionally biased region" description="Polar residues" evidence="6">
    <location>
        <begin position="208"/>
        <end position="217"/>
    </location>
</feature>
<evidence type="ECO:0000256" key="3">
    <source>
        <dbReference type="ARBA" id="ARBA00023125"/>
    </source>
</evidence>
<keyword evidence="3" id="KW-0238">DNA-binding</keyword>
<dbReference type="OrthoDB" id="4116913at2759"/>
<dbReference type="GO" id="GO:0003700">
    <property type="term" value="F:DNA-binding transcription factor activity"/>
    <property type="evidence" value="ECO:0007669"/>
    <property type="project" value="InterPro"/>
</dbReference>
<dbReference type="GO" id="GO:0003677">
    <property type="term" value="F:DNA binding"/>
    <property type="evidence" value="ECO:0007669"/>
    <property type="project" value="UniProtKB-KW"/>
</dbReference>
<keyword evidence="2" id="KW-0805">Transcription regulation</keyword>
<dbReference type="Proteomes" id="UP000179179">
    <property type="component" value="Unassembled WGS sequence"/>
</dbReference>
<keyword evidence="4" id="KW-0804">Transcription</keyword>
<evidence type="ECO:0000256" key="2">
    <source>
        <dbReference type="ARBA" id="ARBA00023015"/>
    </source>
</evidence>
<evidence type="ECO:0000256" key="4">
    <source>
        <dbReference type="ARBA" id="ARBA00023163"/>
    </source>
</evidence>
<evidence type="ECO:0000313" key="9">
    <source>
        <dbReference type="Proteomes" id="UP000179179"/>
    </source>
</evidence>
<dbReference type="Pfam" id="PF04082">
    <property type="entry name" value="Fungal_trans"/>
    <property type="match status" value="1"/>
</dbReference>
<name>A0A1F8A8L4_9EURO</name>
<evidence type="ECO:0000256" key="1">
    <source>
        <dbReference type="ARBA" id="ARBA00004123"/>
    </source>
</evidence>
<dbReference type="InterPro" id="IPR007219">
    <property type="entry name" value="XnlR_reg_dom"/>
</dbReference>
<dbReference type="GO" id="GO:0005634">
    <property type="term" value="C:nucleus"/>
    <property type="evidence" value="ECO:0007669"/>
    <property type="project" value="UniProtKB-SubCell"/>
</dbReference>
<dbReference type="AlphaFoldDB" id="A0A1F8A8L4"/>